<protein>
    <submittedName>
        <fullName evidence="1">Spore protease YyaC</fullName>
    </submittedName>
</protein>
<accession>A0A7Z2VMP5</accession>
<dbReference type="GO" id="GO:0008233">
    <property type="term" value="F:peptidase activity"/>
    <property type="evidence" value="ECO:0007669"/>
    <property type="project" value="UniProtKB-KW"/>
</dbReference>
<sequence>MNGAWEKRPGSAPDSAALSLKIPFNEPTVLNRLSQNLEYYLDALPQDRRIVIVCVGTDRSTGDSLGPLVGTALAREYSTSFDLYGTLEEPVHAMNLGDTLLKISRSSRQPFVIAVDACLGQVSSVGCIQVGSGPVRPGAGVNKELPPVGDIHMTGIVNVGGFMEYFVLQNTRLNLVVKMSEIIAQSLLSAVHKTRSNSSSSSVIPFALPD</sequence>
<gene>
    <name evidence="1" type="primary">yyaC</name>
    <name evidence="1" type="ORF">HH215_23065</name>
</gene>
<dbReference type="NCBIfam" id="TIGR02841">
    <property type="entry name" value="spore_YyaC"/>
    <property type="match status" value="1"/>
</dbReference>
<evidence type="ECO:0000313" key="2">
    <source>
        <dbReference type="Proteomes" id="UP000502248"/>
    </source>
</evidence>
<evidence type="ECO:0000313" key="1">
    <source>
        <dbReference type="EMBL" id="QJD85780.1"/>
    </source>
</evidence>
<dbReference type="AlphaFoldDB" id="A0A7Z2VMP5"/>
<dbReference type="Proteomes" id="UP000502248">
    <property type="component" value="Chromosome"/>
</dbReference>
<dbReference type="EMBL" id="CP051680">
    <property type="protein sequence ID" value="QJD85780.1"/>
    <property type="molecule type" value="Genomic_DNA"/>
</dbReference>
<dbReference type="SUPFAM" id="SSF53163">
    <property type="entry name" value="HybD-like"/>
    <property type="match status" value="1"/>
</dbReference>
<dbReference type="InterPro" id="IPR023430">
    <property type="entry name" value="Pept_HybD-like_dom_sf"/>
</dbReference>
<dbReference type="KEGG" id="cheb:HH215_23065"/>
<name>A0A7Z2VMP5_9BACL</name>
<keyword evidence="1" id="KW-0378">Hydrolase</keyword>
<dbReference type="InterPro" id="IPR009665">
    <property type="entry name" value="YyaC"/>
</dbReference>
<organism evidence="1 2">
    <name type="scientific">Cohnella herbarum</name>
    <dbReference type="NCBI Taxonomy" id="2728023"/>
    <lineage>
        <taxon>Bacteria</taxon>
        <taxon>Bacillati</taxon>
        <taxon>Bacillota</taxon>
        <taxon>Bacilli</taxon>
        <taxon>Bacillales</taxon>
        <taxon>Paenibacillaceae</taxon>
        <taxon>Cohnella</taxon>
    </lineage>
</organism>
<keyword evidence="1" id="KW-0645">Protease</keyword>
<proteinExistence type="predicted"/>
<dbReference type="RefSeq" id="WP_169282039.1">
    <property type="nucleotide sequence ID" value="NZ_CP051680.1"/>
</dbReference>
<keyword evidence="2" id="KW-1185">Reference proteome</keyword>
<dbReference type="GO" id="GO:0006508">
    <property type="term" value="P:proteolysis"/>
    <property type="evidence" value="ECO:0007669"/>
    <property type="project" value="UniProtKB-KW"/>
</dbReference>
<dbReference type="Pfam" id="PF06866">
    <property type="entry name" value="DUF1256"/>
    <property type="match status" value="1"/>
</dbReference>
<reference evidence="1 2" key="1">
    <citation type="submission" date="2020-04" db="EMBL/GenBank/DDBJ databases">
        <title>Genome sequencing of novel species.</title>
        <authorList>
            <person name="Heo J."/>
            <person name="Kim S.-J."/>
            <person name="Kim J.-S."/>
            <person name="Hong S.-B."/>
            <person name="Kwon S.-W."/>
        </authorList>
    </citation>
    <scope>NUCLEOTIDE SEQUENCE [LARGE SCALE GENOMIC DNA]</scope>
    <source>
        <strain evidence="1 2">MFER-1</strain>
    </source>
</reference>